<keyword evidence="4" id="KW-1185">Reference proteome</keyword>
<dbReference type="PANTHER" id="PTHR22948">
    <property type="entry name" value="TUDOR DOMAIN CONTAINING PROTEIN"/>
    <property type="match status" value="1"/>
</dbReference>
<feature type="region of interest" description="Disordered" evidence="1">
    <location>
        <begin position="208"/>
        <end position="229"/>
    </location>
</feature>
<dbReference type="InterPro" id="IPR002999">
    <property type="entry name" value="Tudor"/>
</dbReference>
<comment type="caution">
    <text evidence="3">The sequence shown here is derived from an EMBL/GenBank/DDBJ whole genome shotgun (WGS) entry which is preliminary data.</text>
</comment>
<name>A0AAV6SQJ1_SOLSE</name>
<sequence>MTPLQQQQLARRHHLQSSIDTHKVLVIYKLFLLENARKTLEQELNNFIGKAYDDIQGFLNSSLPACVFIDLANVLDAKCRTIDKLSALLEEFVAEPQVCVQPAVKMGMRTNQPQSLGDKRILITDVLKFGPMLQNVLMASSIVKSVQVLGGTLSLQQLKHFLISQPVAAQEDDMIYCISSSYNSAVQTKSSSCHLRVKENEQAVIYDEKSQRDDVIPQPAMNQSPKVNPERPPLLLPPIEAIFPELSNPKPKKLTPVISWGWEGHFQVQHQKQTSSQLLHFLRAKAKNMGAQEVTVMEWNRSTHPSGSPQSMSSSTKTQSYQFRNVESDDVIESKARKTLRANMEDQGPVFRVKRVESSGTLTYTCVIATKTELWDIGDILTEVQQAHTDDSPAKNEGCQNTAAQVESSCVNIQWKTQTSQCTESEREDNYADAKTPTSSSVTIPEFRVRRFEEIEVVVSHIVSPSNFYIQHADSFIGLQALVTDSWKASRSYAEQNCIPDIGTQVMGWFPKQEQWCRAQVTKICGVIGDDDSSHGAGSETSINVEVKRLDHGDTACLSLLCIKELTPEMAVLPLQAVQVSLANVTPVNGTDWSEESVGWFKDMVHNRTLFARLYPQAANVTVELFLEKGKLGAMRRGASLSLRLAQNGHAKHSELKKGSLTKSTCTVQHKMKKQDSDWGKYLISCYAQNKREQ</sequence>
<dbReference type="PANTHER" id="PTHR22948:SF29">
    <property type="entry name" value="FI02030P-RELATED"/>
    <property type="match status" value="1"/>
</dbReference>
<organism evidence="3 4">
    <name type="scientific">Solea senegalensis</name>
    <name type="common">Senegalese sole</name>
    <dbReference type="NCBI Taxonomy" id="28829"/>
    <lineage>
        <taxon>Eukaryota</taxon>
        <taxon>Metazoa</taxon>
        <taxon>Chordata</taxon>
        <taxon>Craniata</taxon>
        <taxon>Vertebrata</taxon>
        <taxon>Euteleostomi</taxon>
        <taxon>Actinopterygii</taxon>
        <taxon>Neopterygii</taxon>
        <taxon>Teleostei</taxon>
        <taxon>Neoteleostei</taxon>
        <taxon>Acanthomorphata</taxon>
        <taxon>Carangaria</taxon>
        <taxon>Pleuronectiformes</taxon>
        <taxon>Pleuronectoidei</taxon>
        <taxon>Soleidae</taxon>
        <taxon>Solea</taxon>
    </lineage>
</organism>
<gene>
    <name evidence="3" type="ORF">JOB18_039041</name>
</gene>
<evidence type="ECO:0000313" key="3">
    <source>
        <dbReference type="EMBL" id="KAG7518622.1"/>
    </source>
</evidence>
<feature type="domain" description="Tudor" evidence="2">
    <location>
        <begin position="453"/>
        <end position="584"/>
    </location>
</feature>
<dbReference type="Pfam" id="PF00567">
    <property type="entry name" value="TUDOR"/>
    <property type="match status" value="1"/>
</dbReference>
<evidence type="ECO:0000256" key="1">
    <source>
        <dbReference type="SAM" id="MobiDB-lite"/>
    </source>
</evidence>
<dbReference type="AlphaFoldDB" id="A0AAV6SQJ1"/>
<dbReference type="EMBL" id="JAGKHQ010000004">
    <property type="protein sequence ID" value="KAG7518622.1"/>
    <property type="molecule type" value="Genomic_DNA"/>
</dbReference>
<dbReference type="InterPro" id="IPR050621">
    <property type="entry name" value="Tudor_domain_containing"/>
</dbReference>
<proteinExistence type="predicted"/>
<reference evidence="3 4" key="1">
    <citation type="journal article" date="2021" name="Sci. Rep.">
        <title>Chromosome anchoring in Senegalese sole (Solea senegalensis) reveals sex-associated markers and genome rearrangements in flatfish.</title>
        <authorList>
            <person name="Guerrero-Cozar I."/>
            <person name="Gomez-Garrido J."/>
            <person name="Berbel C."/>
            <person name="Martinez-Blanch J.F."/>
            <person name="Alioto T."/>
            <person name="Claros M.G."/>
            <person name="Gagnaire P.A."/>
            <person name="Manchado M."/>
        </authorList>
    </citation>
    <scope>NUCLEOTIDE SEQUENCE [LARGE SCALE GENOMIC DNA]</scope>
    <source>
        <strain evidence="3">Sse05_10M</strain>
    </source>
</reference>
<evidence type="ECO:0000259" key="2">
    <source>
        <dbReference type="Pfam" id="PF00567"/>
    </source>
</evidence>
<evidence type="ECO:0000313" key="4">
    <source>
        <dbReference type="Proteomes" id="UP000693946"/>
    </source>
</evidence>
<protein>
    <recommendedName>
        <fullName evidence="2">Tudor domain-containing protein</fullName>
    </recommendedName>
</protein>
<dbReference type="Proteomes" id="UP000693946">
    <property type="component" value="Linkage Group LG12"/>
</dbReference>
<accession>A0AAV6SQJ1</accession>